<feature type="transmembrane region" description="Helical" evidence="1">
    <location>
        <begin position="160"/>
        <end position="184"/>
    </location>
</feature>
<keyword evidence="1" id="KW-1133">Transmembrane helix</keyword>
<keyword evidence="3" id="KW-1185">Reference proteome</keyword>
<proteinExistence type="predicted"/>
<evidence type="ECO:0008006" key="4">
    <source>
        <dbReference type="Google" id="ProtNLM"/>
    </source>
</evidence>
<keyword evidence="1" id="KW-0472">Membrane</keyword>
<reference evidence="2 3" key="1">
    <citation type="submission" date="2019-02" db="EMBL/GenBank/DDBJ databases">
        <title>Genome sequencing of the rare red list fungi Phellinidium pouzarii.</title>
        <authorList>
            <person name="Buettner E."/>
            <person name="Kellner H."/>
        </authorList>
    </citation>
    <scope>NUCLEOTIDE SEQUENCE [LARGE SCALE GENOMIC DNA]</scope>
    <source>
        <strain evidence="2 3">DSM 108285</strain>
    </source>
</reference>
<dbReference type="AlphaFoldDB" id="A0A4S4L3F8"/>
<dbReference type="OrthoDB" id="10259513at2759"/>
<accession>A0A4S4L3F8</accession>
<organism evidence="2 3">
    <name type="scientific">Phellinidium pouzarii</name>
    <dbReference type="NCBI Taxonomy" id="167371"/>
    <lineage>
        <taxon>Eukaryota</taxon>
        <taxon>Fungi</taxon>
        <taxon>Dikarya</taxon>
        <taxon>Basidiomycota</taxon>
        <taxon>Agaricomycotina</taxon>
        <taxon>Agaricomycetes</taxon>
        <taxon>Hymenochaetales</taxon>
        <taxon>Hymenochaetaceae</taxon>
        <taxon>Phellinidium</taxon>
    </lineage>
</organism>
<keyword evidence="1" id="KW-0812">Transmembrane</keyword>
<protein>
    <recommendedName>
        <fullName evidence="4">Mitochondrial adapter protein MCP1 transmembrane domain-containing protein</fullName>
    </recommendedName>
</protein>
<dbReference type="PANTHER" id="PTHR38409:SF1">
    <property type="entry name" value="MITOCHONDRIAL ADAPTER PROTEIN MCP1"/>
    <property type="match status" value="1"/>
</dbReference>
<evidence type="ECO:0000313" key="2">
    <source>
        <dbReference type="EMBL" id="THH04030.1"/>
    </source>
</evidence>
<name>A0A4S4L3F8_9AGAM</name>
<comment type="caution">
    <text evidence="2">The sequence shown here is derived from an EMBL/GenBank/DDBJ whole genome shotgun (WGS) entry which is preliminary data.</text>
</comment>
<evidence type="ECO:0000313" key="3">
    <source>
        <dbReference type="Proteomes" id="UP000308199"/>
    </source>
</evidence>
<dbReference type="GO" id="GO:0055088">
    <property type="term" value="P:lipid homeostasis"/>
    <property type="evidence" value="ECO:0007669"/>
    <property type="project" value="InterPro"/>
</dbReference>
<dbReference type="InterPro" id="IPR039960">
    <property type="entry name" value="MCP1"/>
</dbReference>
<dbReference type="EMBL" id="SGPK01000385">
    <property type="protein sequence ID" value="THH04030.1"/>
    <property type="molecule type" value="Genomic_DNA"/>
</dbReference>
<feature type="transmembrane region" description="Helical" evidence="1">
    <location>
        <begin position="204"/>
        <end position="222"/>
    </location>
</feature>
<evidence type="ECO:0000256" key="1">
    <source>
        <dbReference type="SAM" id="Phobius"/>
    </source>
</evidence>
<dbReference type="Proteomes" id="UP000308199">
    <property type="component" value="Unassembled WGS sequence"/>
</dbReference>
<sequence>MSSLDDGTKGVLFLRRALVPYLSKASHLPTPFLSAFLLVHLSAPLMANLGGSSLSSQVMLLGREYYQGQASEILVVFAPLALHISASTLKRLISPIHPRPVLSLLSAAGYACAFILPLHVLIHRVYPTDPAIPISALGPAQLDFTFVQYALQVWPVRNSLMYTALVAATLTHALEGAALLWDLYCVSPGVVLRRRKDNVIRRRVLNATGILISMGSLFAIWSEPLATPLPSLIHSFDAVFKKLFIFRL</sequence>
<feature type="transmembrane region" description="Helical" evidence="1">
    <location>
        <begin position="101"/>
        <end position="122"/>
    </location>
</feature>
<feature type="transmembrane region" description="Helical" evidence="1">
    <location>
        <begin position="32"/>
        <end position="50"/>
    </location>
</feature>
<gene>
    <name evidence="2" type="ORF">EW145_g5825</name>
</gene>
<dbReference type="PANTHER" id="PTHR38409">
    <property type="entry name" value="MDM10-COMPLEMENTING PROTEIN 1"/>
    <property type="match status" value="1"/>
</dbReference>